<organism evidence="4 5">
    <name type="scientific">Phenylobacterium zucineum (strain HLK1)</name>
    <dbReference type="NCBI Taxonomy" id="450851"/>
    <lineage>
        <taxon>Bacteria</taxon>
        <taxon>Pseudomonadati</taxon>
        <taxon>Pseudomonadota</taxon>
        <taxon>Alphaproteobacteria</taxon>
        <taxon>Caulobacterales</taxon>
        <taxon>Caulobacteraceae</taxon>
        <taxon>Phenylobacterium</taxon>
    </lineage>
</organism>
<dbReference type="InterPro" id="IPR011990">
    <property type="entry name" value="TPR-like_helical_dom_sf"/>
</dbReference>
<dbReference type="Proteomes" id="UP000001868">
    <property type="component" value="Chromosome"/>
</dbReference>
<dbReference type="KEGG" id="pzu:PHZ_c1534"/>
<keyword evidence="5" id="KW-1185">Reference proteome</keyword>
<dbReference type="EMBL" id="CP000747">
    <property type="protein sequence ID" value="ACG77945.1"/>
    <property type="molecule type" value="Genomic_DNA"/>
</dbReference>
<accession>B4RAD8</accession>
<proteinExistence type="predicted"/>
<feature type="domain" description="Ancillary SecYEG translocon subunit/Cell division coordinator CpoB TPR" evidence="3">
    <location>
        <begin position="27"/>
        <end position="147"/>
    </location>
</feature>
<keyword evidence="1" id="KW-0802">TPR repeat</keyword>
<dbReference type="SUPFAM" id="SSF48452">
    <property type="entry name" value="TPR-like"/>
    <property type="match status" value="1"/>
</dbReference>
<gene>
    <name evidence="4" type="ordered locus">PHZ_c1534</name>
</gene>
<feature type="repeat" description="TPR" evidence="1">
    <location>
        <begin position="92"/>
        <end position="125"/>
    </location>
</feature>
<feature type="transmembrane region" description="Helical" evidence="2">
    <location>
        <begin position="25"/>
        <end position="45"/>
    </location>
</feature>
<dbReference type="InterPro" id="IPR018704">
    <property type="entry name" value="SecYEG/CpoB_TPR"/>
</dbReference>
<protein>
    <recommendedName>
        <fullName evidence="3">Ancillary SecYEG translocon subunit/Cell division coordinator CpoB TPR domain-containing protein</fullName>
    </recommendedName>
</protein>
<evidence type="ECO:0000259" key="3">
    <source>
        <dbReference type="Pfam" id="PF09976"/>
    </source>
</evidence>
<dbReference type="Pfam" id="PF09976">
    <property type="entry name" value="TPR_21"/>
    <property type="match status" value="1"/>
</dbReference>
<keyword evidence="2" id="KW-0472">Membrane</keyword>
<evidence type="ECO:0000256" key="2">
    <source>
        <dbReference type="SAM" id="Phobius"/>
    </source>
</evidence>
<dbReference type="AlphaFoldDB" id="B4RAD8"/>
<keyword evidence="2" id="KW-1133">Transmembrane helix</keyword>
<dbReference type="InterPro" id="IPR019734">
    <property type="entry name" value="TPR_rpt"/>
</dbReference>
<dbReference type="OrthoDB" id="7173339at2"/>
<dbReference type="PROSITE" id="PS50005">
    <property type="entry name" value="TPR"/>
    <property type="match status" value="1"/>
</dbReference>
<dbReference type="HOGENOM" id="CLU_073302_1_1_5"/>
<dbReference type="eggNOG" id="COG4649">
    <property type="taxonomic scope" value="Bacteria"/>
</dbReference>
<reference evidence="4 5" key="1">
    <citation type="journal article" date="2008" name="BMC Genomics">
        <title>Complete genome of Phenylobacterium zucineum - a novel facultative intracellular bacterium isolated from human erythroleukemia cell line K562.</title>
        <authorList>
            <person name="Luo Y."/>
            <person name="Xu X."/>
            <person name="Ding Z."/>
            <person name="Liu Z."/>
            <person name="Zhang B."/>
            <person name="Yan Z."/>
            <person name="Sun J."/>
            <person name="Hu S."/>
            <person name="Hu X."/>
        </authorList>
    </citation>
    <scope>NUCLEOTIDE SEQUENCE [LARGE SCALE GENOMIC DNA]</scope>
    <source>
        <strain evidence="4 5">HLK1</strain>
    </source>
</reference>
<keyword evidence="2" id="KW-0812">Transmembrane</keyword>
<dbReference type="Gene3D" id="1.25.40.10">
    <property type="entry name" value="Tetratricopeptide repeat domain"/>
    <property type="match status" value="1"/>
</dbReference>
<dbReference type="RefSeq" id="WP_012522088.1">
    <property type="nucleotide sequence ID" value="NC_011144.1"/>
</dbReference>
<evidence type="ECO:0000313" key="4">
    <source>
        <dbReference type="EMBL" id="ACG77945.1"/>
    </source>
</evidence>
<dbReference type="STRING" id="450851.PHZ_c1534"/>
<evidence type="ECO:0000313" key="5">
    <source>
        <dbReference type="Proteomes" id="UP000001868"/>
    </source>
</evidence>
<evidence type="ECO:0000256" key="1">
    <source>
        <dbReference type="PROSITE-ProRule" id="PRU00339"/>
    </source>
</evidence>
<name>B4RAD8_PHEZH</name>
<sequence>MTDLFEEVEEQLRSDRYRSLARRTLPWILAAVALVLVAVLAYWGWDTWRSREVAKASEQYQAAGEALAAGDRAKAQQLWTEVSQSSAGGYKSLALMQLGALNLDENKTDEAVKLFDQAASAAPDELIGDAARLKSAFAVLDTAPYKDVEARLTPLIKDGRPYRVQAREALAFAKLMAGDTAGARGDFVVLQQMLDASDGVRARAQAAISLIDSGSAKALPGVVKQAAAMPPPMMVQPGAVLGADGAAPQPQANGPQ</sequence>